<keyword evidence="3" id="KW-1185">Reference proteome</keyword>
<feature type="compositionally biased region" description="Low complexity" evidence="1">
    <location>
        <begin position="153"/>
        <end position="179"/>
    </location>
</feature>
<evidence type="ECO:0000256" key="1">
    <source>
        <dbReference type="SAM" id="MobiDB-lite"/>
    </source>
</evidence>
<dbReference type="CDD" id="cd23539">
    <property type="entry name" value="TFP_LU_ECD_CinHb4_like"/>
    <property type="match status" value="1"/>
</dbReference>
<feature type="compositionally biased region" description="Polar residues" evidence="1">
    <location>
        <begin position="196"/>
        <end position="206"/>
    </location>
</feature>
<evidence type="ECO:0000313" key="3">
    <source>
        <dbReference type="Proteomes" id="UP000001307"/>
    </source>
</evidence>
<reference evidence="2 3" key="1">
    <citation type="journal article" date="2010" name="Science">
        <title>Plasticity of animal genome architecture unmasked by rapid evolution of a pelagic tunicate.</title>
        <authorList>
            <person name="Denoeud F."/>
            <person name="Henriet S."/>
            <person name="Mungpakdee S."/>
            <person name="Aury J.M."/>
            <person name="Da Silva C."/>
            <person name="Brinkmann H."/>
            <person name="Mikhaleva J."/>
            <person name="Olsen L.C."/>
            <person name="Jubin C."/>
            <person name="Canestro C."/>
            <person name="Bouquet J.M."/>
            <person name="Danks G."/>
            <person name="Poulain J."/>
            <person name="Campsteijn C."/>
            <person name="Adamski M."/>
            <person name="Cross I."/>
            <person name="Yadetie F."/>
            <person name="Muffato M."/>
            <person name="Louis A."/>
            <person name="Butcher S."/>
            <person name="Tsagkogeorga G."/>
            <person name="Konrad A."/>
            <person name="Singh S."/>
            <person name="Jensen M.F."/>
            <person name="Cong E.H."/>
            <person name="Eikeseth-Otteraa H."/>
            <person name="Noel B."/>
            <person name="Anthouard V."/>
            <person name="Porcel B.M."/>
            <person name="Kachouri-Lafond R."/>
            <person name="Nishino A."/>
            <person name="Ugolini M."/>
            <person name="Chourrout P."/>
            <person name="Nishida H."/>
            <person name="Aasland R."/>
            <person name="Huzurbazar S."/>
            <person name="Westhof E."/>
            <person name="Delsuc F."/>
            <person name="Lehrach H."/>
            <person name="Reinhardt R."/>
            <person name="Weissenbach J."/>
            <person name="Roy S.W."/>
            <person name="Artiguenave F."/>
            <person name="Postlethwait J.H."/>
            <person name="Manak J.R."/>
            <person name="Thompson E.M."/>
            <person name="Jaillon O."/>
            <person name="Du Pasquier L."/>
            <person name="Boudinot P."/>
            <person name="Liberles D.A."/>
            <person name="Volff J.N."/>
            <person name="Philippe H."/>
            <person name="Lenhard B."/>
            <person name="Roest Crollius H."/>
            <person name="Wincker P."/>
            <person name="Chourrout D."/>
        </authorList>
    </citation>
    <scope>NUCLEOTIDE SEQUENCE [LARGE SCALE GENOMIC DNA]</scope>
</reference>
<gene>
    <name evidence="2" type="ORF">GSOID_T00008294001</name>
</gene>
<dbReference type="SUPFAM" id="SSF57302">
    <property type="entry name" value="Snake toxin-like"/>
    <property type="match status" value="1"/>
</dbReference>
<evidence type="ECO:0000313" key="2">
    <source>
        <dbReference type="EMBL" id="CBY19287.1"/>
    </source>
</evidence>
<feature type="region of interest" description="Disordered" evidence="1">
    <location>
        <begin position="98"/>
        <end position="238"/>
    </location>
</feature>
<dbReference type="Proteomes" id="UP000001307">
    <property type="component" value="Unassembled WGS sequence"/>
</dbReference>
<sequence>MMLCASFNQNTRWCPRGVTFPHRVSIIEVDSSRCVQVLLKRHREMKLLLTLLLGLGLAQEDTTYVPTTRGFTVDWQFEEGTTAVPTQDPEEAAKIIEKQIEADKDPNTKNRKRSKGSSSGPPARGPPVRGPPVRGPPMRGPPTAFAGRRDSFAQATQAPTEAPTEPATTILQTTEPPTTFSAEKPKPVQDAGQYQADEQQLTSSGLDRSGPRRLGPGGQPSFGMPMPGRPGPGDRGLQSPAQLLAEELGLSIGAARRCWICKNAKSNSECLQKGTYATCRKNESCQTETRWENGFLKINSQCKQRNACTVATKQTKQCDGMKGKSGRTCWRCCHHDFCNLDDIDPKNY</sequence>
<dbReference type="AlphaFoldDB" id="E4XDP9"/>
<dbReference type="InterPro" id="IPR045860">
    <property type="entry name" value="Snake_toxin-like_sf"/>
</dbReference>
<dbReference type="InParanoid" id="E4XDP9"/>
<dbReference type="EMBL" id="FN653039">
    <property type="protein sequence ID" value="CBY19287.1"/>
    <property type="molecule type" value="Genomic_DNA"/>
</dbReference>
<proteinExistence type="predicted"/>
<accession>E4XDP9</accession>
<organism evidence="2 3">
    <name type="scientific">Oikopleura dioica</name>
    <name type="common">Tunicate</name>
    <dbReference type="NCBI Taxonomy" id="34765"/>
    <lineage>
        <taxon>Eukaryota</taxon>
        <taxon>Metazoa</taxon>
        <taxon>Chordata</taxon>
        <taxon>Tunicata</taxon>
        <taxon>Appendicularia</taxon>
        <taxon>Copelata</taxon>
        <taxon>Oikopleuridae</taxon>
        <taxon>Oikopleura</taxon>
    </lineage>
</organism>
<name>E4XDP9_OIKDI</name>
<dbReference type="OrthoDB" id="10494024at2759"/>
<protein>
    <submittedName>
        <fullName evidence="2">Uncharacterized protein</fullName>
    </submittedName>
</protein>
<feature type="compositionally biased region" description="Pro residues" evidence="1">
    <location>
        <begin position="123"/>
        <end position="140"/>
    </location>
</feature>
<feature type="compositionally biased region" description="Basic and acidic residues" evidence="1">
    <location>
        <begin position="98"/>
        <end position="108"/>
    </location>
</feature>